<name>G2QPB4_THET4</name>
<keyword evidence="3" id="KW-1185">Reference proteome</keyword>
<proteinExistence type="predicted"/>
<sequence>MSDQRLPVRRRFKRLKIAIASCNQCQRKRAACVYRSDAGATNGNNIIGSRVRLELPDRHASLPVRGQTAPADADPPERDGTVPAVLRVPVPASSSRGKNNQGTHTPSGNLPVKVSLTPSSFRMPLVQ</sequence>
<dbReference type="AlphaFoldDB" id="G2QPB4"/>
<dbReference type="RefSeq" id="XP_003666672.1">
    <property type="nucleotide sequence ID" value="XM_003666624.1"/>
</dbReference>
<dbReference type="HOGENOM" id="CLU_1971997_0_0_1"/>
<dbReference type="Proteomes" id="UP000007322">
    <property type="component" value="Chromosome 7"/>
</dbReference>
<organism evidence="2 3">
    <name type="scientific">Thermothelomyces thermophilus (strain ATCC 42464 / BCRC 31852 / DSM 1799)</name>
    <name type="common">Sporotrichum thermophile</name>
    <dbReference type="NCBI Taxonomy" id="573729"/>
    <lineage>
        <taxon>Eukaryota</taxon>
        <taxon>Fungi</taxon>
        <taxon>Dikarya</taxon>
        <taxon>Ascomycota</taxon>
        <taxon>Pezizomycotina</taxon>
        <taxon>Sordariomycetes</taxon>
        <taxon>Sordariomycetidae</taxon>
        <taxon>Sordariales</taxon>
        <taxon>Chaetomiaceae</taxon>
        <taxon>Thermothelomyces</taxon>
    </lineage>
</organism>
<reference evidence="2 3" key="1">
    <citation type="journal article" date="2011" name="Nat. Biotechnol.">
        <title>Comparative genomic analysis of the thermophilic biomass-degrading fungi Myceliophthora thermophila and Thielavia terrestris.</title>
        <authorList>
            <person name="Berka R.M."/>
            <person name="Grigoriev I.V."/>
            <person name="Otillar R."/>
            <person name="Salamov A."/>
            <person name="Grimwood J."/>
            <person name="Reid I."/>
            <person name="Ishmael N."/>
            <person name="John T."/>
            <person name="Darmond C."/>
            <person name="Moisan M.-C."/>
            <person name="Henrissat B."/>
            <person name="Coutinho P.M."/>
            <person name="Lombard V."/>
            <person name="Natvig D.O."/>
            <person name="Lindquist E."/>
            <person name="Schmutz J."/>
            <person name="Lucas S."/>
            <person name="Harris P."/>
            <person name="Powlowski J."/>
            <person name="Bellemare A."/>
            <person name="Taylor D."/>
            <person name="Butler G."/>
            <person name="de Vries R.P."/>
            <person name="Allijn I.E."/>
            <person name="van den Brink J."/>
            <person name="Ushinsky S."/>
            <person name="Storms R."/>
            <person name="Powell A.J."/>
            <person name="Paulsen I.T."/>
            <person name="Elbourne L.D.H."/>
            <person name="Baker S.E."/>
            <person name="Magnuson J."/>
            <person name="LaBoissiere S."/>
            <person name="Clutterbuck A.J."/>
            <person name="Martinez D."/>
            <person name="Wogulis M."/>
            <person name="de Leon A.L."/>
            <person name="Rey M.W."/>
            <person name="Tsang A."/>
        </authorList>
    </citation>
    <scope>NUCLEOTIDE SEQUENCE [LARGE SCALE GENOMIC DNA]</scope>
    <source>
        <strain evidence="3">ATCC 42464 / BCRC 31852 / DSM 1799</strain>
    </source>
</reference>
<evidence type="ECO:0000313" key="3">
    <source>
        <dbReference type="Proteomes" id="UP000007322"/>
    </source>
</evidence>
<dbReference type="GeneID" id="11506801"/>
<evidence type="ECO:0000313" key="2">
    <source>
        <dbReference type="EMBL" id="AEO61427.1"/>
    </source>
</evidence>
<gene>
    <name evidence="2" type="ORF">MYCTH_2130591</name>
</gene>
<dbReference type="EMBL" id="CP003008">
    <property type="protein sequence ID" value="AEO61427.1"/>
    <property type="molecule type" value="Genomic_DNA"/>
</dbReference>
<dbReference type="KEGG" id="mtm:MYCTH_2130591"/>
<accession>G2QPB4</accession>
<dbReference type="InParanoid" id="G2QPB4"/>
<protein>
    <submittedName>
        <fullName evidence="2">Uncharacterized protein</fullName>
    </submittedName>
</protein>
<feature type="region of interest" description="Disordered" evidence="1">
    <location>
        <begin position="89"/>
        <end position="127"/>
    </location>
</feature>
<dbReference type="VEuPathDB" id="FungiDB:MYCTH_2130591"/>
<evidence type="ECO:0000256" key="1">
    <source>
        <dbReference type="SAM" id="MobiDB-lite"/>
    </source>
</evidence>
<feature type="compositionally biased region" description="Polar residues" evidence="1">
    <location>
        <begin position="92"/>
        <end position="108"/>
    </location>
</feature>